<keyword evidence="4" id="KW-1185">Reference proteome</keyword>
<dbReference type="EMBL" id="QJNS01000029">
    <property type="protein sequence ID" value="RYO92303.1"/>
    <property type="molecule type" value="Genomic_DNA"/>
</dbReference>
<evidence type="ECO:0000256" key="1">
    <source>
        <dbReference type="SAM" id="MobiDB-lite"/>
    </source>
</evidence>
<feature type="region of interest" description="Disordered" evidence="1">
    <location>
        <begin position="293"/>
        <end position="315"/>
    </location>
</feature>
<keyword evidence="2" id="KW-0732">Signal</keyword>
<protein>
    <recommendedName>
        <fullName evidence="5">Lysine-specific metallo-endopeptidase domain-containing protein</fullName>
    </recommendedName>
</protein>
<name>A0ABY0HK21_9PEZI</name>
<evidence type="ECO:0000256" key="2">
    <source>
        <dbReference type="SAM" id="SignalP"/>
    </source>
</evidence>
<reference evidence="3 4" key="1">
    <citation type="submission" date="2018-06" db="EMBL/GenBank/DDBJ databases">
        <title>Complete Genomes of Monosporascus.</title>
        <authorList>
            <person name="Robinson A.J."/>
            <person name="Natvig D.O."/>
        </authorList>
    </citation>
    <scope>NUCLEOTIDE SEQUENCE [LARGE SCALE GENOMIC DNA]</scope>
    <source>
        <strain evidence="3 4">CBS 609.92</strain>
    </source>
</reference>
<dbReference type="InterPro" id="IPR024079">
    <property type="entry name" value="MetalloPept_cat_dom_sf"/>
</dbReference>
<evidence type="ECO:0000313" key="4">
    <source>
        <dbReference type="Proteomes" id="UP000294003"/>
    </source>
</evidence>
<evidence type="ECO:0000313" key="3">
    <source>
        <dbReference type="EMBL" id="RYO92303.1"/>
    </source>
</evidence>
<dbReference type="Gene3D" id="3.40.390.10">
    <property type="entry name" value="Collagenase (Catalytic Domain)"/>
    <property type="match status" value="1"/>
</dbReference>
<evidence type="ECO:0008006" key="5">
    <source>
        <dbReference type="Google" id="ProtNLM"/>
    </source>
</evidence>
<dbReference type="Proteomes" id="UP000294003">
    <property type="component" value="Unassembled WGS sequence"/>
</dbReference>
<accession>A0ABY0HK21</accession>
<feature type="chain" id="PRO_5046406194" description="Lysine-specific metallo-endopeptidase domain-containing protein" evidence="2">
    <location>
        <begin position="29"/>
        <end position="334"/>
    </location>
</feature>
<feature type="signal peptide" evidence="2">
    <location>
        <begin position="1"/>
        <end position="28"/>
    </location>
</feature>
<gene>
    <name evidence="3" type="ORF">DL762_001752</name>
</gene>
<organism evidence="3 4">
    <name type="scientific">Monosporascus cannonballus</name>
    <dbReference type="NCBI Taxonomy" id="155416"/>
    <lineage>
        <taxon>Eukaryota</taxon>
        <taxon>Fungi</taxon>
        <taxon>Dikarya</taxon>
        <taxon>Ascomycota</taxon>
        <taxon>Pezizomycotina</taxon>
        <taxon>Sordariomycetes</taxon>
        <taxon>Xylariomycetidae</taxon>
        <taxon>Xylariales</taxon>
        <taxon>Xylariales incertae sedis</taxon>
        <taxon>Monosporascus</taxon>
    </lineage>
</organism>
<sequence>MPQLLPLSVPPLARFIVIASCLVPAVHGAVADVFQVKSGTKKGGCDGKNIEGWFRDAKTLIDSASTGAAATDEDSRKYLKTFFSIGPNDDATQAGDPIGRVASVIDGRNPPPGGKPWLFCNSEWLEEQEWTDVAYDPATGQKRTDGKKVQDIFPVVVNQSPFWSDDLRQYLRADKGDYCSDRDNFAATQDQTRPSTITLCIDNFLNSQGETLSDVPAITAEKKSVSTFQVHSLTLFHEMFHLALGTANTPDEGYNLNSIVKFGTKRAVRNPESFTFYALAYYLGQTTQYTFANSKSANKPAPTPKRRSPYRSERDFLTTFQRERKDLADSFWVA</sequence>
<proteinExistence type="predicted"/>
<dbReference type="SUPFAM" id="SSF55486">
    <property type="entry name" value="Metalloproteases ('zincins'), catalytic domain"/>
    <property type="match status" value="1"/>
</dbReference>
<comment type="caution">
    <text evidence="3">The sequence shown here is derived from an EMBL/GenBank/DDBJ whole genome shotgun (WGS) entry which is preliminary data.</text>
</comment>